<gene>
    <name evidence="1" type="ORF">BILFYP9_02685</name>
</gene>
<proteinExistence type="predicted"/>
<sequence>MGGKPYENLALLYYFCSFAHSKTSPRNCGLHIFRLGALQPATAERTAPNRKTRFCFRHNGINLKALGEKDKSISGFTSVIQLFIQ</sequence>
<organism evidence="1">
    <name type="scientific">Bacteroides intestinalis</name>
    <dbReference type="NCBI Taxonomy" id="329854"/>
    <lineage>
        <taxon>Bacteria</taxon>
        <taxon>Pseudomonadati</taxon>
        <taxon>Bacteroidota</taxon>
        <taxon>Bacteroidia</taxon>
        <taxon>Bacteroidales</taxon>
        <taxon>Bacteroidaceae</taxon>
        <taxon>Bacteroides</taxon>
    </lineage>
</organism>
<name>A0A6N2VPH8_9BACE</name>
<evidence type="ECO:0000313" key="1">
    <source>
        <dbReference type="EMBL" id="VYT30702.1"/>
    </source>
</evidence>
<dbReference type="AlphaFoldDB" id="A0A6N2VPH8"/>
<protein>
    <submittedName>
        <fullName evidence="1">Uncharacterized protein</fullName>
    </submittedName>
</protein>
<dbReference type="EMBL" id="CACRSU010000029">
    <property type="protein sequence ID" value="VYT30702.1"/>
    <property type="molecule type" value="Genomic_DNA"/>
</dbReference>
<reference evidence="1" key="1">
    <citation type="submission" date="2019-11" db="EMBL/GenBank/DDBJ databases">
        <authorList>
            <person name="Feng L."/>
        </authorList>
    </citation>
    <scope>NUCLEOTIDE SEQUENCE</scope>
    <source>
        <strain evidence="1">BintestinalisLFYP9</strain>
    </source>
</reference>
<accession>A0A6N2VPH8</accession>